<evidence type="ECO:0000313" key="1">
    <source>
        <dbReference type="EMBL" id="MFC4526413.1"/>
    </source>
</evidence>
<comment type="caution">
    <text evidence="1">The sequence shown here is derived from an EMBL/GenBank/DDBJ whole genome shotgun (WGS) entry which is preliminary data.</text>
</comment>
<protein>
    <submittedName>
        <fullName evidence="1">Uncharacterized protein</fullName>
    </submittedName>
</protein>
<reference evidence="2" key="1">
    <citation type="journal article" date="2019" name="Int. J. Syst. Evol. Microbiol.">
        <title>The Global Catalogue of Microorganisms (GCM) 10K type strain sequencing project: providing services to taxonomists for standard genome sequencing and annotation.</title>
        <authorList>
            <consortium name="The Broad Institute Genomics Platform"/>
            <consortium name="The Broad Institute Genome Sequencing Center for Infectious Disease"/>
            <person name="Wu L."/>
            <person name="Ma J."/>
        </authorList>
    </citation>
    <scope>NUCLEOTIDE SEQUENCE [LARGE SCALE GENOMIC DNA]</scope>
    <source>
        <strain evidence="2">CCM 4481</strain>
    </source>
</reference>
<sequence>MADVIDVMNALVATMAQVIYPNGTAQPPSTGLQTVIYPGWPQSSQLDADLAGFSNGKGGRIHVTVYASGNEKNTTRYSNDWQTLSVPNPTLTASIAGQTVTIGGTVSTPQNMALLVNGAGYTYAVQPADTLTSIATALAALVPGASNTGPVITFPATARIQAARVGGVGTAFREVRRQQRLFQVTIWADTQADRETTAQAIDVPLAATEFLTMSDGTAARIIYQSSRLDDMTQKANLYRRDLTYLVEYATTQTAQATQVVMTQENIHTGVSGSSATTTTQTTYQ</sequence>
<gene>
    <name evidence="1" type="ORF">ACFO5W_07140</name>
</gene>
<keyword evidence="2" id="KW-1185">Reference proteome</keyword>
<dbReference type="RefSeq" id="WP_266151158.1">
    <property type="nucleotide sequence ID" value="NZ_CP064028.1"/>
</dbReference>
<proteinExistence type="predicted"/>
<dbReference type="EMBL" id="JBHSGA010000013">
    <property type="protein sequence ID" value="MFC4526413.1"/>
    <property type="molecule type" value="Genomic_DNA"/>
</dbReference>
<accession>A0ABV9C0B2</accession>
<organism evidence="1 2">
    <name type="scientific">Dyella halodurans</name>
    <dbReference type="NCBI Taxonomy" id="1920171"/>
    <lineage>
        <taxon>Bacteria</taxon>
        <taxon>Pseudomonadati</taxon>
        <taxon>Pseudomonadota</taxon>
        <taxon>Gammaproteobacteria</taxon>
        <taxon>Lysobacterales</taxon>
        <taxon>Rhodanobacteraceae</taxon>
        <taxon>Dyella</taxon>
    </lineage>
</organism>
<evidence type="ECO:0000313" key="2">
    <source>
        <dbReference type="Proteomes" id="UP001595961"/>
    </source>
</evidence>
<name>A0ABV9C0B2_9GAMM</name>
<dbReference type="Proteomes" id="UP001595961">
    <property type="component" value="Unassembled WGS sequence"/>
</dbReference>